<name>A0A6M2ENI3_9ROSI</name>
<feature type="compositionally biased region" description="Basic and acidic residues" evidence="1">
    <location>
        <begin position="20"/>
        <end position="34"/>
    </location>
</feature>
<evidence type="ECO:0000259" key="2">
    <source>
        <dbReference type="PROSITE" id="PS50181"/>
    </source>
</evidence>
<feature type="region of interest" description="Disordered" evidence="1">
    <location>
        <begin position="17"/>
        <end position="55"/>
    </location>
</feature>
<feature type="region of interest" description="Disordered" evidence="1">
    <location>
        <begin position="79"/>
        <end position="102"/>
    </location>
</feature>
<accession>A0A6M2ENI3</accession>
<dbReference type="AlphaFoldDB" id="A0A6M2ENI3"/>
<dbReference type="SUPFAM" id="SSF52047">
    <property type="entry name" value="RNI-like"/>
    <property type="match status" value="3"/>
</dbReference>
<feature type="region of interest" description="Disordered" evidence="1">
    <location>
        <begin position="126"/>
        <end position="152"/>
    </location>
</feature>
<dbReference type="EMBL" id="GILB01006554">
    <property type="protein sequence ID" value="NUU86887.1"/>
    <property type="molecule type" value="Transcribed_RNA"/>
</dbReference>
<dbReference type="InterPro" id="IPR001810">
    <property type="entry name" value="F-box_dom"/>
</dbReference>
<dbReference type="PANTHER" id="PTHR34709:SF57">
    <property type="entry name" value="F-BOX DOMAIN-CONTAINING PROTEIN"/>
    <property type="match status" value="1"/>
</dbReference>
<dbReference type="FunFam" id="3.80.10.10:FF:000357">
    <property type="entry name" value="F-box/LRR-repeat protein 15"/>
    <property type="match status" value="1"/>
</dbReference>
<dbReference type="Pfam" id="PF12937">
    <property type="entry name" value="F-box-like"/>
    <property type="match status" value="1"/>
</dbReference>
<organism evidence="3">
    <name type="scientific">Populus davidiana</name>
    <dbReference type="NCBI Taxonomy" id="266767"/>
    <lineage>
        <taxon>Eukaryota</taxon>
        <taxon>Viridiplantae</taxon>
        <taxon>Streptophyta</taxon>
        <taxon>Embryophyta</taxon>
        <taxon>Tracheophyta</taxon>
        <taxon>Spermatophyta</taxon>
        <taxon>Magnoliopsida</taxon>
        <taxon>eudicotyledons</taxon>
        <taxon>Gunneridae</taxon>
        <taxon>Pentapetalae</taxon>
        <taxon>rosids</taxon>
        <taxon>fabids</taxon>
        <taxon>Malpighiales</taxon>
        <taxon>Salicaceae</taxon>
        <taxon>Saliceae</taxon>
        <taxon>Populus</taxon>
    </lineage>
</organism>
<evidence type="ECO:0000313" key="3">
    <source>
        <dbReference type="EMBL" id="NUU86887.1"/>
    </source>
</evidence>
<feature type="region of interest" description="Disordered" evidence="1">
    <location>
        <begin position="212"/>
        <end position="234"/>
    </location>
</feature>
<dbReference type="PROSITE" id="PS50181">
    <property type="entry name" value="FBOX"/>
    <property type="match status" value="1"/>
</dbReference>
<feature type="domain" description="F-box" evidence="2">
    <location>
        <begin position="235"/>
        <end position="281"/>
    </location>
</feature>
<dbReference type="SMART" id="SM00367">
    <property type="entry name" value="LRR_CC"/>
    <property type="match status" value="11"/>
</dbReference>
<feature type="compositionally biased region" description="Low complexity" evidence="1">
    <location>
        <begin position="126"/>
        <end position="140"/>
    </location>
</feature>
<dbReference type="InterPro" id="IPR006553">
    <property type="entry name" value="Leu-rich_rpt_Cys-con_subtyp"/>
</dbReference>
<dbReference type="CDD" id="cd22109">
    <property type="entry name" value="F-box_FBXO41"/>
    <property type="match status" value="1"/>
</dbReference>
<evidence type="ECO:0000256" key="1">
    <source>
        <dbReference type="SAM" id="MobiDB-lite"/>
    </source>
</evidence>
<dbReference type="PANTHER" id="PTHR34709">
    <property type="entry name" value="OS10G0396666 PROTEIN"/>
    <property type="match status" value="1"/>
</dbReference>
<proteinExistence type="predicted"/>
<dbReference type="InterPro" id="IPR055312">
    <property type="entry name" value="FBL15-like"/>
</dbReference>
<sequence>MKIWCFSCFIFGKEEEEEDNKAMREGISENEGKTEGNLGNNEEEEDTEAIASRDIRRERYGRESMRWIEEMIRAMQRARSGFGGGGSSGTTDWGEVGPGFEEEGQFVAPPLALRRSAFCTSWLGRGENSGSSSAVAEAAGSGNGGRDRDSHNKRAKVYSYSNDCQYAALMASDAGNSTSSADRHLGLSQSSSIPSNNEIFYHNFMWNNNSDDNPFDSNGARDDGDDSGTSKSEDLEVRMDLTDDLLHMVFSFLDHINLCRAAMVCRQWRAASAHEDFWRCLNFENRNISVEQFEDMSRRYPNATEVNIYGAPAIHLLVMKALFSLRNLETLTVGKGQLGDPFFGALGDCIMLKSLNVNDATLGSGIQEIPINHDRLCHLQLTKCRVMRISVRCPQLETLSLKRSNMAQAVLNCPLLHLLDIGSCHKLTDAAIRSAAISCPQLESLDMSNCSCVSDETLREIALTCANLHFLNASYCPNISLESVRMPMLTVLKLHSCEGITSASMSAIAYSYMLEVLELDNCSLLTSVSLDLPRLQNIRLVHCRKFADLNLRSIMLSSIMLSNCPALHRINITSNSLQKLALQKQENLATLALQCQSLQEMDLTDCESLTNSICDVFSDGGGCPKLKSLVLDNCESLTAVRFRSTSLVSLSLVGCHAITALDLACPSLELVCLDGCDHLEKASFCPVALRLLNLGICPKLNMLSIEAPFMVSLELKGCGVLSEASINCPLLTSLDASFCSQLKDGCLSATTASCPLIGSLILMSCPSVGSDGLFSLRRLPHLTVLDLSYTFLMNLQPVFDSCLQLKVLKLQACKYLTDTSLEPLYKDGALPALQELDLSYGTLCQSAIEELLACCRHLTHLSLNGCANMHDLNWGCSGGQIYEFPSKFSSAALFSDENLPVSTEQPNRLLQNLNCVGCPNIRKVAIPPVARCLLLSSLNLSLSSNLKEVDVVCFNLCYLNLSNCCSLEILKLECPRLTSLFLQSCNIDEETVEAAITQCGMLETLDVRFCPKICSISMGRLRAACPSLKRIFSSL</sequence>
<reference evidence="3" key="1">
    <citation type="submission" date="2020-03" db="EMBL/GenBank/DDBJ databases">
        <authorList>
            <person name="Zhang R."/>
        </authorList>
    </citation>
    <scope>NUCLEOTIDE SEQUENCE</scope>
</reference>
<protein>
    <recommendedName>
        <fullName evidence="2">F-box domain-containing protein</fullName>
    </recommendedName>
</protein>
<dbReference type="SMART" id="SM00256">
    <property type="entry name" value="FBOX"/>
    <property type="match status" value="1"/>
</dbReference>
<dbReference type="Gene3D" id="3.80.10.10">
    <property type="entry name" value="Ribonuclease Inhibitor"/>
    <property type="match status" value="5"/>
</dbReference>
<dbReference type="InterPro" id="IPR032675">
    <property type="entry name" value="LRR_dom_sf"/>
</dbReference>
<dbReference type="FunFam" id="3.80.10.10:FF:000648">
    <property type="entry name" value="F-box/LRR-repeat protein 15"/>
    <property type="match status" value="1"/>
</dbReference>